<reference evidence="4" key="2">
    <citation type="submission" date="2016-02" db="EMBL/GenBank/DDBJ databases">
        <title>Draft genome sequence of five rapidly growing Mycobacterium species.</title>
        <authorList>
            <person name="Katahira K."/>
            <person name="Gotou Y."/>
            <person name="Iida K."/>
            <person name="Ogura Y."/>
            <person name="Hayashi T."/>
        </authorList>
    </citation>
    <scope>NUCLEOTIDE SEQUENCE [LARGE SCALE GENOMIC DNA]</scope>
    <source>
        <strain evidence="4">JCM15654</strain>
    </source>
</reference>
<gene>
    <name evidence="3" type="ORF">RMCB_1846</name>
</gene>
<dbReference type="AlphaFoldDB" id="A0A124DZL4"/>
<evidence type="ECO:0000313" key="4">
    <source>
        <dbReference type="Proteomes" id="UP000069620"/>
    </source>
</evidence>
<feature type="domain" description="SWIM-type" evidence="2">
    <location>
        <begin position="90"/>
        <end position="123"/>
    </location>
</feature>
<evidence type="ECO:0000256" key="1">
    <source>
        <dbReference type="PROSITE-ProRule" id="PRU00325"/>
    </source>
</evidence>
<sequence>MQVVVVKGSDCEDPVETMSAVLATLGGSGRVRRDIGVDQNTAWSTDEVRQFAGKAYAAGQKLAGAAGWSNTGATQTLLWGDFQGSGRTPYRVQVNLVGPTYKCSCPSRQFPCKHVVGLVLRWCGGSVDASEAPASTLTAPAAPKAPREISEKAIAARQRTVAEGLEQLDRWIHDQIRNGIAGISTDPYAGWCEPIAKRMVDAKAPGLAGWLRNLPGYLTHDEWPRMIIEDLGLMQLLIDAYRTIDTLSDETAAAVRRHIGFTVARAEVLATDPVTDTWQVLGYAETLEDRYTTRRMWLSGNTTGLLVNVQSTAPSGASFDNRLTPGREFTGGVYLYPGGASSFRVAIPDGDVPTTPIGQLAVTGTGIHTALAGRARALAIDPWLLRYPAIVTARPVQHSKPRRRHLVDADGNALPAICDDDRWARLQAASGGRLHPILVEITTDGIDPLSMLSDAPPSRLTGPAVTAL</sequence>
<comment type="caution">
    <text evidence="3">The sequence shown here is derived from an EMBL/GenBank/DDBJ whole genome shotgun (WGS) entry which is preliminary data.</text>
</comment>
<keyword evidence="1" id="KW-0863">Zinc-finger</keyword>
<reference evidence="4" key="1">
    <citation type="journal article" date="2016" name="Genome Announc.">
        <title>Draft Genome Sequences of Five Rapidly Growing Mycobacterium Species, M. thermoresistibile, M. fortuitum subsp. acetamidolyticum, M. canariasense, M. brisbanense, and M. novocastrense.</title>
        <authorList>
            <person name="Katahira K."/>
            <person name="Ogura Y."/>
            <person name="Gotoh Y."/>
            <person name="Hayashi T."/>
        </authorList>
    </citation>
    <scope>NUCLEOTIDE SEQUENCE [LARGE SCALE GENOMIC DNA]</scope>
    <source>
        <strain evidence="4">JCM15654</strain>
    </source>
</reference>
<organism evidence="3 4">
    <name type="scientific">Mycolicibacterium brisbanense</name>
    <dbReference type="NCBI Taxonomy" id="146020"/>
    <lineage>
        <taxon>Bacteria</taxon>
        <taxon>Bacillati</taxon>
        <taxon>Actinomycetota</taxon>
        <taxon>Actinomycetes</taxon>
        <taxon>Mycobacteriales</taxon>
        <taxon>Mycobacteriaceae</taxon>
        <taxon>Mycolicibacterium</taxon>
    </lineage>
</organism>
<protein>
    <recommendedName>
        <fullName evidence="2">SWIM-type domain-containing protein</fullName>
    </recommendedName>
</protein>
<keyword evidence="1" id="KW-0862">Zinc</keyword>
<dbReference type="STRING" id="146020.RMCB_1846"/>
<keyword evidence="1" id="KW-0479">Metal-binding</keyword>
<dbReference type="GO" id="GO:0008270">
    <property type="term" value="F:zinc ion binding"/>
    <property type="evidence" value="ECO:0007669"/>
    <property type="project" value="UniProtKB-KW"/>
</dbReference>
<dbReference type="InterPro" id="IPR007527">
    <property type="entry name" value="Znf_SWIM"/>
</dbReference>
<evidence type="ECO:0000313" key="3">
    <source>
        <dbReference type="EMBL" id="GAS87750.1"/>
    </source>
</evidence>
<accession>A0A124DZL4</accession>
<dbReference type="Proteomes" id="UP000069620">
    <property type="component" value="Unassembled WGS sequence"/>
</dbReference>
<name>A0A124DZL4_9MYCO</name>
<proteinExistence type="predicted"/>
<keyword evidence="4" id="KW-1185">Reference proteome</keyword>
<dbReference type="EMBL" id="BCSX01000019">
    <property type="protein sequence ID" value="GAS87750.1"/>
    <property type="molecule type" value="Genomic_DNA"/>
</dbReference>
<dbReference type="PROSITE" id="PS50966">
    <property type="entry name" value="ZF_SWIM"/>
    <property type="match status" value="1"/>
</dbReference>
<evidence type="ECO:0000259" key="2">
    <source>
        <dbReference type="PROSITE" id="PS50966"/>
    </source>
</evidence>
<dbReference type="Pfam" id="PF04434">
    <property type="entry name" value="SWIM"/>
    <property type="match status" value="1"/>
</dbReference>